<reference evidence="1 2" key="1">
    <citation type="submission" date="2018-11" db="EMBL/GenBank/DDBJ databases">
        <authorList>
            <person name="Zhou Z."/>
            <person name="Wang G."/>
        </authorList>
    </citation>
    <scope>NUCLEOTIDE SEQUENCE [LARGE SCALE GENOMIC DNA]</scope>
    <source>
        <strain evidence="1 2">KCTC42998</strain>
    </source>
</reference>
<dbReference type="Proteomes" id="UP000274271">
    <property type="component" value="Unassembled WGS sequence"/>
</dbReference>
<comment type="caution">
    <text evidence="1">The sequence shown here is derived from an EMBL/GenBank/DDBJ whole genome shotgun (WGS) entry which is preliminary data.</text>
</comment>
<organism evidence="1 2">
    <name type="scientific">Larkinella knui</name>
    <dbReference type="NCBI Taxonomy" id="2025310"/>
    <lineage>
        <taxon>Bacteria</taxon>
        <taxon>Pseudomonadati</taxon>
        <taxon>Bacteroidota</taxon>
        <taxon>Cytophagia</taxon>
        <taxon>Cytophagales</taxon>
        <taxon>Spirosomataceae</taxon>
        <taxon>Larkinella</taxon>
    </lineage>
</organism>
<dbReference type="RefSeq" id="WP_124907200.1">
    <property type="nucleotide sequence ID" value="NZ_RQJP01000002.1"/>
</dbReference>
<gene>
    <name evidence="1" type="ORF">EHT87_13860</name>
</gene>
<proteinExistence type="predicted"/>
<dbReference type="AlphaFoldDB" id="A0A3P1CQJ7"/>
<dbReference type="OrthoDB" id="1151239at2"/>
<name>A0A3P1CQJ7_9BACT</name>
<keyword evidence="2" id="KW-1185">Reference proteome</keyword>
<sequence length="231" mass="26524">MEVKTVDNQAFLPVDYIADLKRILMKMVFEVEVLGRRISKLPKTFYPSFNREKHVLEDHDEDDQLQLDGALFYNPKQYLVASCDFNAHFTSATIWQEDYEFGRLVDNVFVKEAQEGRTMAEALAFSITERFPGHTKKRIILTGDRNGKNKSAGSNRTMYEQVDSVLSEAGWDVIAAPISYNPLHKDKHNDINRVLNEKDDDQFKVRIDGVRAKATVISIENSPIQTDYSKD</sequence>
<evidence type="ECO:0000313" key="2">
    <source>
        <dbReference type="Proteomes" id="UP000274271"/>
    </source>
</evidence>
<accession>A0A3P1CQJ7</accession>
<dbReference type="EMBL" id="RQJP01000002">
    <property type="protein sequence ID" value="RRB15597.1"/>
    <property type="molecule type" value="Genomic_DNA"/>
</dbReference>
<evidence type="ECO:0000313" key="1">
    <source>
        <dbReference type="EMBL" id="RRB15597.1"/>
    </source>
</evidence>
<protein>
    <submittedName>
        <fullName evidence="1">Uncharacterized protein</fullName>
    </submittedName>
</protein>